<accession>A0A3N4ZTW3</accession>
<feature type="transmembrane region" description="Helical" evidence="2">
    <location>
        <begin position="80"/>
        <end position="104"/>
    </location>
</feature>
<dbReference type="RefSeq" id="WP_123816007.1">
    <property type="nucleotide sequence ID" value="NZ_RKQZ01000001.1"/>
</dbReference>
<evidence type="ECO:0000313" key="4">
    <source>
        <dbReference type="Proteomes" id="UP000280501"/>
    </source>
</evidence>
<gene>
    <name evidence="3" type="ORF">EDD34_3886</name>
</gene>
<protein>
    <submittedName>
        <fullName evidence="3">Uncharacterized protein</fullName>
    </submittedName>
</protein>
<dbReference type="OrthoDB" id="5148449at2"/>
<reference evidence="3 4" key="1">
    <citation type="submission" date="2018-11" db="EMBL/GenBank/DDBJ databases">
        <title>Sequencing the genomes of 1000 actinobacteria strains.</title>
        <authorList>
            <person name="Klenk H.-P."/>
        </authorList>
    </citation>
    <scope>NUCLEOTIDE SEQUENCE [LARGE SCALE GENOMIC DNA]</scope>
    <source>
        <strain evidence="3 4">DSM 15700</strain>
    </source>
</reference>
<sequence length="119" mass="12575">MSDTPSTASQNGPEPDEPAAEPSAGDVSLHDVVDPSAVRRAPRYGRFLTVGAFLGVVIGLVLGFYLVGTPGAQGMLKPGVYVAVTIMFTATLTTLAAGLLAVVADRRSVRRYERSRSRR</sequence>
<dbReference type="Proteomes" id="UP000280501">
    <property type="component" value="Unassembled WGS sequence"/>
</dbReference>
<feature type="compositionally biased region" description="Polar residues" evidence="1">
    <location>
        <begin position="1"/>
        <end position="12"/>
    </location>
</feature>
<comment type="caution">
    <text evidence="3">The sequence shown here is derived from an EMBL/GenBank/DDBJ whole genome shotgun (WGS) entry which is preliminary data.</text>
</comment>
<evidence type="ECO:0000256" key="1">
    <source>
        <dbReference type="SAM" id="MobiDB-lite"/>
    </source>
</evidence>
<evidence type="ECO:0000256" key="2">
    <source>
        <dbReference type="SAM" id="Phobius"/>
    </source>
</evidence>
<keyword evidence="4" id="KW-1185">Reference proteome</keyword>
<dbReference type="AlphaFoldDB" id="A0A3N4ZTW3"/>
<evidence type="ECO:0000313" key="3">
    <source>
        <dbReference type="EMBL" id="RPF23201.1"/>
    </source>
</evidence>
<name>A0A3N4ZTW3_9MICO</name>
<keyword evidence="2" id="KW-0812">Transmembrane</keyword>
<feature type="transmembrane region" description="Helical" evidence="2">
    <location>
        <begin position="47"/>
        <end position="68"/>
    </location>
</feature>
<keyword evidence="2" id="KW-0472">Membrane</keyword>
<dbReference type="EMBL" id="RKQZ01000001">
    <property type="protein sequence ID" value="RPF23201.1"/>
    <property type="molecule type" value="Genomic_DNA"/>
</dbReference>
<keyword evidence="2" id="KW-1133">Transmembrane helix</keyword>
<feature type="region of interest" description="Disordered" evidence="1">
    <location>
        <begin position="1"/>
        <end position="27"/>
    </location>
</feature>
<proteinExistence type="predicted"/>
<organism evidence="3 4">
    <name type="scientific">Myceligenerans xiligouense</name>
    <dbReference type="NCBI Taxonomy" id="253184"/>
    <lineage>
        <taxon>Bacteria</taxon>
        <taxon>Bacillati</taxon>
        <taxon>Actinomycetota</taxon>
        <taxon>Actinomycetes</taxon>
        <taxon>Micrococcales</taxon>
        <taxon>Promicromonosporaceae</taxon>
        <taxon>Myceligenerans</taxon>
    </lineage>
</organism>